<feature type="domain" description="ABC3 transporter permease C-terminal" evidence="8">
    <location>
        <begin position="307"/>
        <end position="420"/>
    </location>
</feature>
<dbReference type="InterPro" id="IPR051447">
    <property type="entry name" value="Lipoprotein-release_system"/>
</dbReference>
<dbReference type="EMBL" id="FMJC01000001">
    <property type="protein sequence ID" value="SCM70356.1"/>
    <property type="molecule type" value="Genomic_DNA"/>
</dbReference>
<evidence type="ECO:0000256" key="4">
    <source>
        <dbReference type="ARBA" id="ARBA00022692"/>
    </source>
</evidence>
<evidence type="ECO:0000256" key="6">
    <source>
        <dbReference type="ARBA" id="ARBA00023136"/>
    </source>
</evidence>
<dbReference type="Pfam" id="PF12704">
    <property type="entry name" value="MacB_PCD"/>
    <property type="match status" value="1"/>
</dbReference>
<accession>A0A212KYM1</accession>
<organism evidence="10">
    <name type="scientific">uncultured Desulfovibrio sp</name>
    <dbReference type="NCBI Taxonomy" id="167968"/>
    <lineage>
        <taxon>Bacteria</taxon>
        <taxon>Pseudomonadati</taxon>
        <taxon>Thermodesulfobacteriota</taxon>
        <taxon>Desulfovibrionia</taxon>
        <taxon>Desulfovibrionales</taxon>
        <taxon>Desulfovibrionaceae</taxon>
        <taxon>Desulfovibrio</taxon>
        <taxon>environmental samples</taxon>
    </lineage>
</organism>
<dbReference type="RefSeq" id="WP_197957523.1">
    <property type="nucleotide sequence ID" value="NZ_LT608333.1"/>
</dbReference>
<evidence type="ECO:0000313" key="10">
    <source>
        <dbReference type="EMBL" id="SCM70356.1"/>
    </source>
</evidence>
<reference evidence="10" key="1">
    <citation type="submission" date="2016-08" db="EMBL/GenBank/DDBJ databases">
        <authorList>
            <person name="Seilhamer J.J."/>
        </authorList>
    </citation>
    <scope>NUCLEOTIDE SEQUENCE</scope>
    <source>
        <strain evidence="10">86-1</strain>
    </source>
</reference>
<gene>
    <name evidence="10" type="ORF">KL86DES1_10355</name>
</gene>
<comment type="subcellular location">
    <subcellularLocation>
        <location evidence="1">Cell membrane</location>
        <topology evidence="1">Multi-pass membrane protein</topology>
    </subcellularLocation>
</comment>
<dbReference type="GO" id="GO:0098797">
    <property type="term" value="C:plasma membrane protein complex"/>
    <property type="evidence" value="ECO:0007669"/>
    <property type="project" value="TreeGrafter"/>
</dbReference>
<feature type="transmembrane region" description="Helical" evidence="7">
    <location>
        <begin position="392"/>
        <end position="413"/>
    </location>
</feature>
<feature type="transmembrane region" description="Helical" evidence="7">
    <location>
        <begin position="293"/>
        <end position="311"/>
    </location>
</feature>
<dbReference type="PANTHER" id="PTHR30489:SF0">
    <property type="entry name" value="LIPOPROTEIN-RELEASING SYSTEM TRANSMEMBRANE PROTEIN LOLE"/>
    <property type="match status" value="1"/>
</dbReference>
<evidence type="ECO:0000256" key="1">
    <source>
        <dbReference type="ARBA" id="ARBA00004651"/>
    </source>
</evidence>
<name>A0A212KYM1_9BACT</name>
<evidence type="ECO:0000256" key="2">
    <source>
        <dbReference type="ARBA" id="ARBA00005236"/>
    </source>
</evidence>
<proteinExistence type="inferred from homology"/>
<evidence type="ECO:0000259" key="9">
    <source>
        <dbReference type="Pfam" id="PF12704"/>
    </source>
</evidence>
<evidence type="ECO:0000256" key="7">
    <source>
        <dbReference type="SAM" id="Phobius"/>
    </source>
</evidence>
<sequence length="427" mass="46076">MSTPAAPVRRTRTLRQMLRLSWRDYAYEKLLSACAILGLAAVLTPLLVLYGVKFGVMQTLTDRLRSEPRTLEISPVVSGRFSMKYLDELAAHPDVAFVLPRTRSIAATMDLVAGQGTDRTTLVASLEPTGPGDPLLQRYGATEPVMPEHPDKEPIGVSLSASAAEKLHAAMGDTITGRVERRYAGQMQSVRVSLRVVSVLPLAAQQKDVAFIPLPLLEATEDYRDGRAVPELGTNNGWTGEARPQEARLYPGFRLYARDLDAVMRLRQGFAQQKLDVYTHAEEIEQINSLARALNLVFALICAATAAGFLASTTSSTLASVKRKERTLGLLNLAGFTTGELMLLPLTQSLLTALLGTALASGLYTLAALAINQLFSSSLSGMEQVCRLLPQHFLLAFAAVAGLALAAALGPALRAARIEPSEVIREV</sequence>
<dbReference type="Pfam" id="PF02687">
    <property type="entry name" value="FtsX"/>
    <property type="match status" value="1"/>
</dbReference>
<evidence type="ECO:0000259" key="8">
    <source>
        <dbReference type="Pfam" id="PF02687"/>
    </source>
</evidence>
<keyword evidence="4 7" id="KW-0812">Transmembrane</keyword>
<protein>
    <submittedName>
        <fullName evidence="10">Uncharacterized protein</fullName>
    </submittedName>
</protein>
<dbReference type="InterPro" id="IPR025857">
    <property type="entry name" value="MacB_PCD"/>
</dbReference>
<dbReference type="PANTHER" id="PTHR30489">
    <property type="entry name" value="LIPOPROTEIN-RELEASING SYSTEM TRANSMEMBRANE PROTEIN LOLE"/>
    <property type="match status" value="1"/>
</dbReference>
<dbReference type="GO" id="GO:0044874">
    <property type="term" value="P:lipoprotein localization to outer membrane"/>
    <property type="evidence" value="ECO:0007669"/>
    <property type="project" value="TreeGrafter"/>
</dbReference>
<keyword evidence="3" id="KW-1003">Cell membrane</keyword>
<keyword evidence="6 7" id="KW-0472">Membrane</keyword>
<dbReference type="AlphaFoldDB" id="A0A212KYM1"/>
<comment type="similarity">
    <text evidence="2">Belongs to the ABC-4 integral membrane protein family. LolC/E subfamily.</text>
</comment>
<feature type="transmembrane region" description="Helical" evidence="7">
    <location>
        <begin position="350"/>
        <end position="371"/>
    </location>
</feature>
<keyword evidence="5 7" id="KW-1133">Transmembrane helix</keyword>
<feature type="domain" description="MacB-like periplasmic core" evidence="9">
    <location>
        <begin position="36"/>
        <end position="221"/>
    </location>
</feature>
<feature type="transmembrane region" description="Helical" evidence="7">
    <location>
        <begin position="30"/>
        <end position="52"/>
    </location>
</feature>
<dbReference type="InterPro" id="IPR003838">
    <property type="entry name" value="ABC3_permease_C"/>
</dbReference>
<evidence type="ECO:0000256" key="3">
    <source>
        <dbReference type="ARBA" id="ARBA00022475"/>
    </source>
</evidence>
<evidence type="ECO:0000256" key="5">
    <source>
        <dbReference type="ARBA" id="ARBA00022989"/>
    </source>
</evidence>